<evidence type="ECO:0000313" key="4">
    <source>
        <dbReference type="Proteomes" id="UP000654075"/>
    </source>
</evidence>
<dbReference type="GO" id="GO:0005737">
    <property type="term" value="C:cytoplasm"/>
    <property type="evidence" value="ECO:0007669"/>
    <property type="project" value="TreeGrafter"/>
</dbReference>
<comment type="caution">
    <text evidence="3">The sequence shown here is derived from an EMBL/GenBank/DDBJ whole genome shotgun (WGS) entry which is preliminary data.</text>
</comment>
<gene>
    <name evidence="3" type="ORF">PGLA1383_LOCUS37301</name>
</gene>
<dbReference type="InterPro" id="IPR001623">
    <property type="entry name" value="DnaJ_domain"/>
</dbReference>
<dbReference type="GO" id="GO:0005634">
    <property type="term" value="C:nucleus"/>
    <property type="evidence" value="ECO:0007669"/>
    <property type="project" value="TreeGrafter"/>
</dbReference>
<feature type="compositionally biased region" description="Low complexity" evidence="1">
    <location>
        <begin position="263"/>
        <end position="293"/>
    </location>
</feature>
<protein>
    <recommendedName>
        <fullName evidence="2">J domain-containing protein</fullName>
    </recommendedName>
</protein>
<feature type="region of interest" description="Disordered" evidence="1">
    <location>
        <begin position="231"/>
        <end position="297"/>
    </location>
</feature>
<dbReference type="PANTHER" id="PTHR43948:SF10">
    <property type="entry name" value="MRJ, ISOFORM E"/>
    <property type="match status" value="1"/>
</dbReference>
<dbReference type="SMART" id="SM00271">
    <property type="entry name" value="DnaJ"/>
    <property type="match status" value="1"/>
</dbReference>
<dbReference type="InterPro" id="IPR018253">
    <property type="entry name" value="DnaJ_domain_CS"/>
</dbReference>
<dbReference type="PRINTS" id="PR00625">
    <property type="entry name" value="JDOMAIN"/>
</dbReference>
<dbReference type="AlphaFoldDB" id="A0A813G3T5"/>
<dbReference type="Pfam" id="PF00226">
    <property type="entry name" value="DnaJ"/>
    <property type="match status" value="1"/>
</dbReference>
<dbReference type="GO" id="GO:0044183">
    <property type="term" value="F:protein folding chaperone"/>
    <property type="evidence" value="ECO:0007669"/>
    <property type="project" value="TreeGrafter"/>
</dbReference>
<feature type="compositionally biased region" description="Gly residues" evidence="1">
    <location>
        <begin position="238"/>
        <end position="247"/>
    </location>
</feature>
<dbReference type="GO" id="GO:0051087">
    <property type="term" value="F:protein-folding chaperone binding"/>
    <property type="evidence" value="ECO:0007669"/>
    <property type="project" value="TreeGrafter"/>
</dbReference>
<dbReference type="OrthoDB" id="10250354at2759"/>
<feature type="compositionally biased region" description="Low complexity" evidence="1">
    <location>
        <begin position="79"/>
        <end position="129"/>
    </location>
</feature>
<dbReference type="SUPFAM" id="SSF46565">
    <property type="entry name" value="Chaperone J-domain"/>
    <property type="match status" value="1"/>
</dbReference>
<dbReference type="Gene3D" id="1.10.287.110">
    <property type="entry name" value="DnaJ domain"/>
    <property type="match status" value="1"/>
</dbReference>
<dbReference type="CDD" id="cd06257">
    <property type="entry name" value="DnaJ"/>
    <property type="match status" value="1"/>
</dbReference>
<name>A0A813G3T5_POLGL</name>
<accession>A0A813G3T5</accession>
<dbReference type="EMBL" id="CAJNNV010027208">
    <property type="protein sequence ID" value="CAE8619718.1"/>
    <property type="molecule type" value="Genomic_DNA"/>
</dbReference>
<dbReference type="GO" id="GO:0051082">
    <property type="term" value="F:unfolded protein binding"/>
    <property type="evidence" value="ECO:0007669"/>
    <property type="project" value="TreeGrafter"/>
</dbReference>
<dbReference type="PROSITE" id="PS50076">
    <property type="entry name" value="DNAJ_2"/>
    <property type="match status" value="1"/>
</dbReference>
<sequence>MSQVRGADVYSSDYYRVLGVQRSAGAKEIAAAYKRLALTHHPDKNPQDKEKAEEIFKKVAEAYDVLRDPEKRKIYDQVGKAGPQGASGAAQPNHYHNNSNNSNNSNNNSNNNNNSNHYHNNSNNNNNSHAGNWNQFGGGGGMSREQADNIFQTFFDGSDPFTAFFGNGGNQFQSQFQGAGPASGKSFLFGPPQGQGQGQGSFGSFMFMPGTQVPFGNSGAANGAAGSFIGRPGSSGASRGGRPGSSGGFSFNARERTPPGRVNKNNYNNNKNNYNNNNNNNYNNNNNGNSNNNIPSRVGMQPQHWMPCLLPQGAAVIVHDLEKAPEHNGRFGRVASWDEALGRFQIEFEDQAGCLALRRQNLTQLVHVEVDGLNSKPELNGTSCEVVTYDSTRGRYTVLTSGSDSGLLGLQPGNCILPDGTAVLLRGLSKEIFNRQMAQILSVHRASGRYTVQCQSGQLIKVKYEHVLC</sequence>
<dbReference type="Proteomes" id="UP000654075">
    <property type="component" value="Unassembled WGS sequence"/>
</dbReference>
<feature type="region of interest" description="Disordered" evidence="1">
    <location>
        <begin position="168"/>
        <end position="199"/>
    </location>
</feature>
<feature type="region of interest" description="Disordered" evidence="1">
    <location>
        <begin position="79"/>
        <end position="145"/>
    </location>
</feature>
<proteinExistence type="predicted"/>
<evidence type="ECO:0000313" key="3">
    <source>
        <dbReference type="EMBL" id="CAE8619718.1"/>
    </source>
</evidence>
<evidence type="ECO:0000259" key="2">
    <source>
        <dbReference type="PROSITE" id="PS50076"/>
    </source>
</evidence>
<dbReference type="PANTHER" id="PTHR43948">
    <property type="entry name" value="DNAJ HOMOLOG SUBFAMILY B"/>
    <property type="match status" value="1"/>
</dbReference>
<feature type="domain" description="J" evidence="2">
    <location>
        <begin position="13"/>
        <end position="79"/>
    </location>
</feature>
<reference evidence="3" key="1">
    <citation type="submission" date="2021-02" db="EMBL/GenBank/DDBJ databases">
        <authorList>
            <person name="Dougan E. K."/>
            <person name="Rhodes N."/>
            <person name="Thang M."/>
            <person name="Chan C."/>
        </authorList>
    </citation>
    <scope>NUCLEOTIDE SEQUENCE</scope>
</reference>
<dbReference type="InterPro" id="IPR036869">
    <property type="entry name" value="J_dom_sf"/>
</dbReference>
<evidence type="ECO:0000256" key="1">
    <source>
        <dbReference type="SAM" id="MobiDB-lite"/>
    </source>
</evidence>
<dbReference type="PROSITE" id="PS00636">
    <property type="entry name" value="DNAJ_1"/>
    <property type="match status" value="1"/>
</dbReference>
<organism evidence="3 4">
    <name type="scientific">Polarella glacialis</name>
    <name type="common">Dinoflagellate</name>
    <dbReference type="NCBI Taxonomy" id="89957"/>
    <lineage>
        <taxon>Eukaryota</taxon>
        <taxon>Sar</taxon>
        <taxon>Alveolata</taxon>
        <taxon>Dinophyceae</taxon>
        <taxon>Suessiales</taxon>
        <taxon>Suessiaceae</taxon>
        <taxon>Polarella</taxon>
    </lineage>
</organism>
<keyword evidence="4" id="KW-1185">Reference proteome</keyword>